<dbReference type="PROSITE" id="PS51935">
    <property type="entry name" value="NLPC_P60"/>
    <property type="match status" value="1"/>
</dbReference>
<dbReference type="InterPro" id="IPR000064">
    <property type="entry name" value="NLP_P60_dom"/>
</dbReference>
<evidence type="ECO:0000256" key="2">
    <source>
        <dbReference type="ARBA" id="ARBA00022670"/>
    </source>
</evidence>
<protein>
    <recommendedName>
        <fullName evidence="5">NlpC/P60 domain-containing protein</fullName>
    </recommendedName>
</protein>
<dbReference type="Gene3D" id="3.90.1720.10">
    <property type="entry name" value="endopeptidase domain like (from Nostoc punctiforme)"/>
    <property type="match status" value="1"/>
</dbReference>
<dbReference type="EMBL" id="BIFR01000001">
    <property type="protein sequence ID" value="GCE13490.1"/>
    <property type="molecule type" value="Genomic_DNA"/>
</dbReference>
<dbReference type="Pfam" id="PF18348">
    <property type="entry name" value="SH3_16"/>
    <property type="match status" value="1"/>
</dbReference>
<evidence type="ECO:0000259" key="5">
    <source>
        <dbReference type="PROSITE" id="PS51935"/>
    </source>
</evidence>
<dbReference type="PANTHER" id="PTHR47053:SF1">
    <property type="entry name" value="MUREIN DD-ENDOPEPTIDASE MEPH-RELATED"/>
    <property type="match status" value="1"/>
</dbReference>
<organism evidence="6 7">
    <name type="scientific">Tengunoibacter tsumagoiensis</name>
    <dbReference type="NCBI Taxonomy" id="2014871"/>
    <lineage>
        <taxon>Bacteria</taxon>
        <taxon>Bacillati</taxon>
        <taxon>Chloroflexota</taxon>
        <taxon>Ktedonobacteria</taxon>
        <taxon>Ktedonobacterales</taxon>
        <taxon>Dictyobacteraceae</taxon>
        <taxon>Tengunoibacter</taxon>
    </lineage>
</organism>
<accession>A0A402A2X1</accession>
<gene>
    <name evidence="6" type="ORF">KTT_33490</name>
</gene>
<dbReference type="GO" id="GO:0008234">
    <property type="term" value="F:cysteine-type peptidase activity"/>
    <property type="evidence" value="ECO:0007669"/>
    <property type="project" value="UniProtKB-KW"/>
</dbReference>
<dbReference type="Proteomes" id="UP000287352">
    <property type="component" value="Unassembled WGS sequence"/>
</dbReference>
<keyword evidence="4" id="KW-0788">Thiol protease</keyword>
<dbReference type="Gene3D" id="2.30.30.40">
    <property type="entry name" value="SH3 Domains"/>
    <property type="match status" value="1"/>
</dbReference>
<comment type="caution">
    <text evidence="6">The sequence shown here is derived from an EMBL/GenBank/DDBJ whole genome shotgun (WGS) entry which is preliminary data.</text>
</comment>
<dbReference type="SUPFAM" id="SSF54001">
    <property type="entry name" value="Cysteine proteinases"/>
    <property type="match status" value="1"/>
</dbReference>
<dbReference type="PANTHER" id="PTHR47053">
    <property type="entry name" value="MUREIN DD-ENDOPEPTIDASE MEPH-RELATED"/>
    <property type="match status" value="1"/>
</dbReference>
<dbReference type="Pfam" id="PF00877">
    <property type="entry name" value="NLPC_P60"/>
    <property type="match status" value="1"/>
</dbReference>
<dbReference type="OrthoDB" id="9808890at2"/>
<dbReference type="AlphaFoldDB" id="A0A402A2X1"/>
<evidence type="ECO:0000256" key="1">
    <source>
        <dbReference type="ARBA" id="ARBA00007074"/>
    </source>
</evidence>
<dbReference type="InterPro" id="IPR041382">
    <property type="entry name" value="SH3_16"/>
</dbReference>
<name>A0A402A2X1_9CHLR</name>
<reference evidence="7" key="1">
    <citation type="submission" date="2018-12" db="EMBL/GenBank/DDBJ databases">
        <title>Tengunoibacter tsumagoiensis gen. nov., sp. nov., Dictyobacter kobayashii sp. nov., D. alpinus sp. nov., and D. joshuensis sp. nov. and description of Dictyobacteraceae fam. nov. within the order Ktedonobacterales isolated from Tengu-no-mugimeshi.</title>
        <authorList>
            <person name="Wang C.M."/>
            <person name="Zheng Y."/>
            <person name="Sakai Y."/>
            <person name="Toyoda A."/>
            <person name="Minakuchi Y."/>
            <person name="Abe K."/>
            <person name="Yokota A."/>
            <person name="Yabe S."/>
        </authorList>
    </citation>
    <scope>NUCLEOTIDE SEQUENCE [LARGE SCALE GENOMIC DNA]</scope>
    <source>
        <strain evidence="7">Uno3</strain>
    </source>
</reference>
<keyword evidence="2" id="KW-0645">Protease</keyword>
<sequence>MNGTELLSHFVIAVSLADIHLAPDKNSELVTQALLNTPVVAGESVGAWTFVTLTDYAGWVLTTELESPIIRGVCEGDEGACGVPLPYSAVITVPYTPIYVQKEGEEVLLEGYLSTALPFIDLAQRERLRIALPGEREGWVPREGVEIRANGELYPQQTVKVVTGYAKAFLGIPYLWGGTSWRGIDCSGLVQLCYRMAGTILPRDADQQHDALGEPLQLAQMQEGDLIFFGKEQITHVAIALNNYEYIHAEGQYFHQVTIHSFDPKHPDYNAHLAGLIWAIKRVN</sequence>
<dbReference type="InterPro" id="IPR051202">
    <property type="entry name" value="Peptidase_C40"/>
</dbReference>
<evidence type="ECO:0000313" key="7">
    <source>
        <dbReference type="Proteomes" id="UP000287352"/>
    </source>
</evidence>
<evidence type="ECO:0000256" key="4">
    <source>
        <dbReference type="ARBA" id="ARBA00022807"/>
    </source>
</evidence>
<dbReference type="InterPro" id="IPR038765">
    <property type="entry name" value="Papain-like_cys_pep_sf"/>
</dbReference>
<proteinExistence type="inferred from homology"/>
<evidence type="ECO:0000256" key="3">
    <source>
        <dbReference type="ARBA" id="ARBA00022801"/>
    </source>
</evidence>
<dbReference type="GO" id="GO:0006508">
    <property type="term" value="P:proteolysis"/>
    <property type="evidence" value="ECO:0007669"/>
    <property type="project" value="UniProtKB-KW"/>
</dbReference>
<keyword evidence="7" id="KW-1185">Reference proteome</keyword>
<feature type="domain" description="NlpC/P60" evidence="5">
    <location>
        <begin position="156"/>
        <end position="284"/>
    </location>
</feature>
<keyword evidence="3" id="KW-0378">Hydrolase</keyword>
<dbReference type="RefSeq" id="WP_126581011.1">
    <property type="nucleotide sequence ID" value="NZ_BIFR01000001.1"/>
</dbReference>
<comment type="similarity">
    <text evidence="1">Belongs to the peptidase C40 family.</text>
</comment>
<evidence type="ECO:0000313" key="6">
    <source>
        <dbReference type="EMBL" id="GCE13490.1"/>
    </source>
</evidence>